<dbReference type="FunCoup" id="A0A1Q3ARH0">
    <property type="interactions" value="153"/>
</dbReference>
<dbReference type="InterPro" id="IPR045312">
    <property type="entry name" value="PCBER-like"/>
</dbReference>
<dbReference type="Pfam" id="PF05368">
    <property type="entry name" value="NmrA"/>
    <property type="match status" value="1"/>
</dbReference>
<reference evidence="5" key="1">
    <citation type="submission" date="2016-04" db="EMBL/GenBank/DDBJ databases">
        <title>Cephalotus genome sequencing.</title>
        <authorList>
            <person name="Fukushima K."/>
            <person name="Hasebe M."/>
            <person name="Fang X."/>
        </authorList>
    </citation>
    <scope>NUCLEOTIDE SEQUENCE [LARGE SCALE GENOMIC DNA]</scope>
    <source>
        <strain evidence="5">cv. St1</strain>
    </source>
</reference>
<dbReference type="PANTHER" id="PTHR43349:SF34">
    <property type="entry name" value="PINORESINOL-LARICIRESINOL REDUCTASE 3-RELATED"/>
    <property type="match status" value="1"/>
</dbReference>
<dbReference type="Proteomes" id="UP000187406">
    <property type="component" value="Unassembled WGS sequence"/>
</dbReference>
<proteinExistence type="predicted"/>
<dbReference type="EMBL" id="BDDD01000062">
    <property type="protein sequence ID" value="GAV58264.1"/>
    <property type="molecule type" value="Genomic_DNA"/>
</dbReference>
<feature type="domain" description="NmrA-like" evidence="3">
    <location>
        <begin position="4"/>
        <end position="304"/>
    </location>
</feature>
<protein>
    <submittedName>
        <fullName evidence="4">NmrA domain-containing protein</fullName>
    </submittedName>
</protein>
<gene>
    <name evidence="4" type="ORF">CFOL_v3_01798</name>
</gene>
<evidence type="ECO:0000256" key="2">
    <source>
        <dbReference type="ARBA" id="ARBA00023002"/>
    </source>
</evidence>
<dbReference type="Gene3D" id="3.40.50.720">
    <property type="entry name" value="NAD(P)-binding Rossmann-like Domain"/>
    <property type="match status" value="1"/>
</dbReference>
<dbReference type="InterPro" id="IPR036291">
    <property type="entry name" value="NAD(P)-bd_dom_sf"/>
</dbReference>
<dbReference type="PANTHER" id="PTHR43349">
    <property type="entry name" value="PINORESINOL REDUCTASE-RELATED"/>
    <property type="match status" value="1"/>
</dbReference>
<name>A0A1Q3ARH0_CEPFO</name>
<dbReference type="CDD" id="cd05259">
    <property type="entry name" value="PCBER_SDR_a"/>
    <property type="match status" value="1"/>
</dbReference>
<evidence type="ECO:0000313" key="4">
    <source>
        <dbReference type="EMBL" id="GAV58264.1"/>
    </source>
</evidence>
<dbReference type="GO" id="GO:0009807">
    <property type="term" value="P:lignan biosynthetic process"/>
    <property type="evidence" value="ECO:0007669"/>
    <property type="project" value="UniProtKB-ARBA"/>
</dbReference>
<evidence type="ECO:0000256" key="1">
    <source>
        <dbReference type="ARBA" id="ARBA00022857"/>
    </source>
</evidence>
<dbReference type="AlphaFoldDB" id="A0A1Q3ARH0"/>
<evidence type="ECO:0000313" key="5">
    <source>
        <dbReference type="Proteomes" id="UP000187406"/>
    </source>
</evidence>
<keyword evidence="2" id="KW-0560">Oxidoreductase</keyword>
<dbReference type="InterPro" id="IPR008030">
    <property type="entry name" value="NmrA-like"/>
</dbReference>
<dbReference type="Gene3D" id="3.90.25.10">
    <property type="entry name" value="UDP-galactose 4-epimerase, domain 1"/>
    <property type="match status" value="1"/>
</dbReference>
<dbReference type="InParanoid" id="A0A1Q3ARH0"/>
<comment type="caution">
    <text evidence="4">The sequence shown here is derived from an EMBL/GenBank/DDBJ whole genome shotgun (WGS) entry which is preliminary data.</text>
</comment>
<accession>A0A1Q3ARH0</accession>
<evidence type="ECO:0000259" key="3">
    <source>
        <dbReference type="Pfam" id="PF05368"/>
    </source>
</evidence>
<keyword evidence="5" id="KW-1185">Reference proteome</keyword>
<dbReference type="SUPFAM" id="SSF51735">
    <property type="entry name" value="NAD(P)-binding Rossmann-fold domains"/>
    <property type="match status" value="1"/>
</dbReference>
<sequence length="309" mass="34549">MKEKKSSVLIIGGTGRLGQHLAKFSLQLAHPTFLLVRDSAFTDPNKAQTLHFLSTAGATLLKGSLEDDESLIKAVKQVDVVICAIPSRQVLDQRLLIRVIKQVGSIKRFIPSEFGADPVKTQISDLDCNFYSRKAEIRRLIEAEGIPYTYICCNFFMSYLLPGLVQPGLKTPPTVKITIFGNGTAKGVFVKESDVAAFTISTVDDPRTSNKVLYLRPPGNIISMNELVEVWESKTGKKLEKIYVPEEELLKIIRETPYPNNMDMIFIYSAFVKGDHTYFDIESSVGVEGTQLYPHLEYTTISKHLDTLL</sequence>
<dbReference type="GO" id="GO:0016491">
    <property type="term" value="F:oxidoreductase activity"/>
    <property type="evidence" value="ECO:0007669"/>
    <property type="project" value="UniProtKB-KW"/>
</dbReference>
<dbReference type="OrthoDB" id="419598at2759"/>
<dbReference type="InterPro" id="IPR050608">
    <property type="entry name" value="NmrA-type/Isoflavone_red_sf"/>
</dbReference>
<keyword evidence="1" id="KW-0521">NADP</keyword>
<organism evidence="4 5">
    <name type="scientific">Cephalotus follicularis</name>
    <name type="common">Albany pitcher plant</name>
    <dbReference type="NCBI Taxonomy" id="3775"/>
    <lineage>
        <taxon>Eukaryota</taxon>
        <taxon>Viridiplantae</taxon>
        <taxon>Streptophyta</taxon>
        <taxon>Embryophyta</taxon>
        <taxon>Tracheophyta</taxon>
        <taxon>Spermatophyta</taxon>
        <taxon>Magnoliopsida</taxon>
        <taxon>eudicotyledons</taxon>
        <taxon>Gunneridae</taxon>
        <taxon>Pentapetalae</taxon>
        <taxon>rosids</taxon>
        <taxon>fabids</taxon>
        <taxon>Oxalidales</taxon>
        <taxon>Cephalotaceae</taxon>
        <taxon>Cephalotus</taxon>
    </lineage>
</organism>